<evidence type="ECO:0000313" key="2">
    <source>
        <dbReference type="EMBL" id="SDK87882.1"/>
    </source>
</evidence>
<dbReference type="OrthoDB" id="5116324at2"/>
<reference evidence="2 3" key="1">
    <citation type="submission" date="2016-10" db="EMBL/GenBank/DDBJ databases">
        <authorList>
            <person name="de Groot N.N."/>
        </authorList>
    </citation>
    <scope>NUCLEOTIDE SEQUENCE [LARGE SCALE GENOMIC DNA]</scope>
    <source>
        <strain evidence="2 3">CGMCC 1.5382</strain>
    </source>
</reference>
<accession>A0A1G9FHR0</accession>
<name>A0A1G9FHR0_9MICO</name>
<feature type="transmembrane region" description="Helical" evidence="1">
    <location>
        <begin position="20"/>
        <end position="43"/>
    </location>
</feature>
<sequence length="158" mass="17652">MLALFSPIFAVLYWLTIPEGTWLPVVVAQAGVTAVFGLGVLAYHRTGIWVDHSGITERGFFGRVDSFPAASVGSILMLDLYLGDALDTNAHLFVVGVDGRRLVRMRGQYYSHAAMDTVLEQLGAPVVRVTEPMTLRELNRARPELLYWFERRLVDRTA</sequence>
<protein>
    <recommendedName>
        <fullName evidence="4">PH domain-containing protein</fullName>
    </recommendedName>
</protein>
<evidence type="ECO:0000256" key="1">
    <source>
        <dbReference type="SAM" id="Phobius"/>
    </source>
</evidence>
<keyword evidence="3" id="KW-1185">Reference proteome</keyword>
<evidence type="ECO:0000313" key="3">
    <source>
        <dbReference type="Proteomes" id="UP000198701"/>
    </source>
</evidence>
<dbReference type="Proteomes" id="UP000198701">
    <property type="component" value="Unassembled WGS sequence"/>
</dbReference>
<dbReference type="RefSeq" id="WP_092324329.1">
    <property type="nucleotide sequence ID" value="NZ_FNFU01000016.1"/>
</dbReference>
<keyword evidence="1" id="KW-0472">Membrane</keyword>
<proteinExistence type="predicted"/>
<dbReference type="EMBL" id="FNFU01000016">
    <property type="protein sequence ID" value="SDK87882.1"/>
    <property type="molecule type" value="Genomic_DNA"/>
</dbReference>
<dbReference type="STRING" id="386301.SAMN05216282_11629"/>
<dbReference type="AlphaFoldDB" id="A0A1G9FHR0"/>
<organism evidence="2 3">
    <name type="scientific">Cryobacterium psychrotolerans</name>
    <dbReference type="NCBI Taxonomy" id="386301"/>
    <lineage>
        <taxon>Bacteria</taxon>
        <taxon>Bacillati</taxon>
        <taxon>Actinomycetota</taxon>
        <taxon>Actinomycetes</taxon>
        <taxon>Micrococcales</taxon>
        <taxon>Microbacteriaceae</taxon>
        <taxon>Cryobacterium</taxon>
    </lineage>
</organism>
<keyword evidence="1" id="KW-1133">Transmembrane helix</keyword>
<keyword evidence="1" id="KW-0812">Transmembrane</keyword>
<evidence type="ECO:0008006" key="4">
    <source>
        <dbReference type="Google" id="ProtNLM"/>
    </source>
</evidence>
<gene>
    <name evidence="2" type="ORF">SAMN05216282_11629</name>
</gene>